<comment type="caution">
    <text evidence="1">The sequence shown here is derived from an EMBL/GenBank/DDBJ whole genome shotgun (WGS) entry which is preliminary data.</text>
</comment>
<evidence type="ECO:0000313" key="1">
    <source>
        <dbReference type="EMBL" id="TET86642.1"/>
    </source>
</evidence>
<dbReference type="CDD" id="cd10441">
    <property type="entry name" value="GIY-YIG_COG1833"/>
    <property type="match status" value="1"/>
</dbReference>
<gene>
    <name evidence="1" type="ORF">E3J32_00075</name>
</gene>
<dbReference type="Pfam" id="PF01986">
    <property type="entry name" value="DUF123"/>
    <property type="match status" value="1"/>
</dbReference>
<protein>
    <submittedName>
        <fullName evidence="1">GIY-YIG nuclease family protein</fullName>
    </submittedName>
</protein>
<dbReference type="AlphaFoldDB" id="A0A523Y5C7"/>
<feature type="non-terminal residue" evidence="1">
    <location>
        <position position="1"/>
    </location>
</feature>
<organism evidence="1 2">
    <name type="scientific">Aerophobetes bacterium</name>
    <dbReference type="NCBI Taxonomy" id="2030807"/>
    <lineage>
        <taxon>Bacteria</taxon>
        <taxon>Candidatus Aerophobota</taxon>
    </lineage>
</organism>
<dbReference type="PANTHER" id="PTHR37460">
    <property type="entry name" value="ENDONUCLEASE III"/>
    <property type="match status" value="1"/>
</dbReference>
<sequence>SDKRISVGKLGKINFKKGYYLYVGSGQNSLETRIARHLRKRKKKFWHIDYLLSQRGARIKEVWIAEDRRIECLTARKILERPNPPLVAKKFGSRDCSCPTHLFYLNHSAKLARDLLKPLNFSPYSINS</sequence>
<dbReference type="PANTHER" id="PTHR37460:SF1">
    <property type="entry name" value="ENDONUCLEASE III"/>
    <property type="match status" value="1"/>
</dbReference>
<dbReference type="Proteomes" id="UP000315669">
    <property type="component" value="Unassembled WGS sequence"/>
</dbReference>
<accession>A0A523Y5C7</accession>
<dbReference type="EMBL" id="SOII01000005">
    <property type="protein sequence ID" value="TET86642.1"/>
    <property type="molecule type" value="Genomic_DNA"/>
</dbReference>
<reference evidence="1 2" key="1">
    <citation type="submission" date="2019-03" db="EMBL/GenBank/DDBJ databases">
        <title>Metabolic potential of uncultured bacteria and archaea associated with petroleum seepage in deep-sea sediments.</title>
        <authorList>
            <person name="Dong X."/>
            <person name="Hubert C."/>
        </authorList>
    </citation>
    <scope>NUCLEOTIDE SEQUENCE [LARGE SCALE GENOMIC DNA]</scope>
    <source>
        <strain evidence="1">E29_bin25</strain>
    </source>
</reference>
<dbReference type="InterPro" id="IPR002837">
    <property type="entry name" value="DUF123"/>
</dbReference>
<name>A0A523Y5C7_UNCAE</name>
<proteinExistence type="predicted"/>
<evidence type="ECO:0000313" key="2">
    <source>
        <dbReference type="Proteomes" id="UP000315669"/>
    </source>
</evidence>